<sequence length="115" mass="12537">MQFSYAALIALAASIVTANPLTPRSQPGWEFPESMPLAARQTTPEPGTPLYLCHESCGTSITLSREEGYCTNWQYIARLDACLLCANEHNIWQYYGNSVTAAATTCGFTATPARL</sequence>
<name>A0A0G4LUG5_VERLO</name>
<evidence type="ECO:0000313" key="2">
    <source>
        <dbReference type="EMBL" id="CRK25627.1"/>
    </source>
</evidence>
<gene>
    <name evidence="2" type="ORF">BN1708_014254</name>
    <name evidence="3" type="ORF">BN1723_015305</name>
</gene>
<feature type="signal peptide" evidence="1">
    <location>
        <begin position="1"/>
        <end position="18"/>
    </location>
</feature>
<feature type="chain" id="PRO_5007404821" evidence="1">
    <location>
        <begin position="19"/>
        <end position="115"/>
    </location>
</feature>
<dbReference type="EMBL" id="CVQI01031335">
    <property type="protein sequence ID" value="CRK38363.1"/>
    <property type="molecule type" value="Genomic_DNA"/>
</dbReference>
<evidence type="ECO:0000256" key="1">
    <source>
        <dbReference type="SAM" id="SignalP"/>
    </source>
</evidence>
<proteinExistence type="predicted"/>
<dbReference type="Proteomes" id="UP000045706">
    <property type="component" value="Unassembled WGS sequence"/>
</dbReference>
<evidence type="ECO:0000313" key="4">
    <source>
        <dbReference type="Proteomes" id="UP000044602"/>
    </source>
</evidence>
<dbReference type="Proteomes" id="UP000044602">
    <property type="component" value="Unassembled WGS sequence"/>
</dbReference>
<evidence type="ECO:0000313" key="5">
    <source>
        <dbReference type="Proteomes" id="UP000045706"/>
    </source>
</evidence>
<keyword evidence="1" id="KW-0732">Signal</keyword>
<keyword evidence="4" id="KW-1185">Reference proteome</keyword>
<reference evidence="4 5" key="1">
    <citation type="submission" date="2015-05" db="EMBL/GenBank/DDBJ databases">
        <authorList>
            <person name="Fogelqvist Johan"/>
        </authorList>
    </citation>
    <scope>NUCLEOTIDE SEQUENCE [LARGE SCALE GENOMIC DNA]</scope>
    <source>
        <strain evidence="2">VL1</strain>
        <strain evidence="3">VL2</strain>
    </source>
</reference>
<evidence type="ECO:0000313" key="3">
    <source>
        <dbReference type="EMBL" id="CRK38363.1"/>
    </source>
</evidence>
<accession>A0A0G4LUG5</accession>
<dbReference type="AlphaFoldDB" id="A0A0G4LUG5"/>
<dbReference type="EMBL" id="CVQH01019113">
    <property type="protein sequence ID" value="CRK25627.1"/>
    <property type="molecule type" value="Genomic_DNA"/>
</dbReference>
<organism evidence="2 4">
    <name type="scientific">Verticillium longisporum</name>
    <name type="common">Verticillium dahliae var. longisporum</name>
    <dbReference type="NCBI Taxonomy" id="100787"/>
    <lineage>
        <taxon>Eukaryota</taxon>
        <taxon>Fungi</taxon>
        <taxon>Dikarya</taxon>
        <taxon>Ascomycota</taxon>
        <taxon>Pezizomycotina</taxon>
        <taxon>Sordariomycetes</taxon>
        <taxon>Hypocreomycetidae</taxon>
        <taxon>Glomerellales</taxon>
        <taxon>Plectosphaerellaceae</taxon>
        <taxon>Verticillium</taxon>
    </lineage>
</organism>
<protein>
    <submittedName>
        <fullName evidence="2">Uncharacterized protein</fullName>
    </submittedName>
</protein>
<dbReference type="STRING" id="100787.A0A0G4LUG5"/>